<comment type="caution">
    <text evidence="2">The sequence shown here is derived from an EMBL/GenBank/DDBJ whole genome shotgun (WGS) entry which is preliminary data.</text>
</comment>
<evidence type="ECO:0000256" key="1">
    <source>
        <dbReference type="SAM" id="Phobius"/>
    </source>
</evidence>
<sequence>MRKACRIVLMVFAAFYIFALAIFVIGVVGLFGSPQDPLSGVYLIPLGLPWIWFIDVFDTSTWPYLAAAAPLVNLGLLALLCRLFRVRPSS</sequence>
<proteinExistence type="predicted"/>
<keyword evidence="1" id="KW-1133">Transmembrane helix</keyword>
<feature type="transmembrane region" description="Helical" evidence="1">
    <location>
        <begin position="7"/>
        <end position="31"/>
    </location>
</feature>
<feature type="transmembrane region" description="Helical" evidence="1">
    <location>
        <begin position="62"/>
        <end position="84"/>
    </location>
</feature>
<gene>
    <name evidence="2" type="ORF">FGK63_15720</name>
</gene>
<accession>A0ABY2WTZ3</accession>
<keyword evidence="3" id="KW-1185">Reference proteome</keyword>
<keyword evidence="1" id="KW-0472">Membrane</keyword>
<dbReference type="EMBL" id="VCPD01000006">
    <property type="protein sequence ID" value="TMV05494.1"/>
    <property type="molecule type" value="Genomic_DNA"/>
</dbReference>
<evidence type="ECO:0000313" key="3">
    <source>
        <dbReference type="Proteomes" id="UP001193035"/>
    </source>
</evidence>
<dbReference type="Proteomes" id="UP001193035">
    <property type="component" value="Unassembled WGS sequence"/>
</dbReference>
<name>A0ABY2WTZ3_9RHOB</name>
<protein>
    <submittedName>
        <fullName evidence="2">Uncharacterized protein</fullName>
    </submittedName>
</protein>
<reference evidence="2 3" key="1">
    <citation type="submission" date="2019-05" db="EMBL/GenBank/DDBJ databases">
        <title>Ruegeria sp. nov., isolated from tidal flat.</title>
        <authorList>
            <person name="Kim W."/>
        </authorList>
    </citation>
    <scope>NUCLEOTIDE SEQUENCE [LARGE SCALE GENOMIC DNA]</scope>
    <source>
        <strain evidence="2 3">CAU 1488</strain>
    </source>
</reference>
<evidence type="ECO:0000313" key="2">
    <source>
        <dbReference type="EMBL" id="TMV05494.1"/>
    </source>
</evidence>
<organism evidence="2 3">
    <name type="scientific">Ruegeria sediminis</name>
    <dbReference type="NCBI Taxonomy" id="2583820"/>
    <lineage>
        <taxon>Bacteria</taxon>
        <taxon>Pseudomonadati</taxon>
        <taxon>Pseudomonadota</taxon>
        <taxon>Alphaproteobacteria</taxon>
        <taxon>Rhodobacterales</taxon>
        <taxon>Roseobacteraceae</taxon>
        <taxon>Ruegeria</taxon>
    </lineage>
</organism>
<keyword evidence="1" id="KW-0812">Transmembrane</keyword>